<feature type="transmembrane region" description="Helical" evidence="5">
    <location>
        <begin position="20"/>
        <end position="39"/>
    </location>
</feature>
<keyword evidence="4 5" id="KW-0472">Membrane</keyword>
<dbReference type="Pfam" id="PF06803">
    <property type="entry name" value="DUF1232"/>
    <property type="match status" value="1"/>
</dbReference>
<feature type="transmembrane region" description="Helical" evidence="5">
    <location>
        <begin position="162"/>
        <end position="180"/>
    </location>
</feature>
<keyword evidence="3 5" id="KW-1133">Transmembrane helix</keyword>
<feature type="transmembrane region" description="Helical" evidence="5">
    <location>
        <begin position="76"/>
        <end position="96"/>
    </location>
</feature>
<evidence type="ECO:0000256" key="4">
    <source>
        <dbReference type="ARBA" id="ARBA00023136"/>
    </source>
</evidence>
<evidence type="ECO:0000256" key="1">
    <source>
        <dbReference type="ARBA" id="ARBA00004127"/>
    </source>
</evidence>
<dbReference type="InterPro" id="IPR010652">
    <property type="entry name" value="DUF1232"/>
</dbReference>
<comment type="subcellular location">
    <subcellularLocation>
        <location evidence="1">Endomembrane system</location>
        <topology evidence="1">Multi-pass membrane protein</topology>
    </subcellularLocation>
</comment>
<dbReference type="EMBL" id="QEKH01000004">
    <property type="protein sequence ID" value="PVY44860.1"/>
    <property type="molecule type" value="Genomic_DNA"/>
</dbReference>
<name>A0A2U1B862_9BACT</name>
<keyword evidence="2 5" id="KW-0812">Transmembrane</keyword>
<evidence type="ECO:0000259" key="6">
    <source>
        <dbReference type="Pfam" id="PF06803"/>
    </source>
</evidence>
<feature type="transmembrane region" description="Helical" evidence="5">
    <location>
        <begin position="136"/>
        <end position="155"/>
    </location>
</feature>
<evidence type="ECO:0000313" key="8">
    <source>
        <dbReference type="Proteomes" id="UP000245959"/>
    </source>
</evidence>
<feature type="transmembrane region" description="Helical" evidence="5">
    <location>
        <begin position="339"/>
        <end position="358"/>
    </location>
</feature>
<comment type="caution">
    <text evidence="7">The sequence shown here is derived from an EMBL/GenBank/DDBJ whole genome shotgun (WGS) entry which is preliminary data.</text>
</comment>
<evidence type="ECO:0000256" key="2">
    <source>
        <dbReference type="ARBA" id="ARBA00022692"/>
    </source>
</evidence>
<proteinExistence type="predicted"/>
<dbReference type="AlphaFoldDB" id="A0A2U1B862"/>
<evidence type="ECO:0000256" key="5">
    <source>
        <dbReference type="SAM" id="Phobius"/>
    </source>
</evidence>
<dbReference type="GO" id="GO:0012505">
    <property type="term" value="C:endomembrane system"/>
    <property type="evidence" value="ECO:0007669"/>
    <property type="project" value="UniProtKB-SubCell"/>
</dbReference>
<evidence type="ECO:0000313" key="7">
    <source>
        <dbReference type="EMBL" id="PVY44860.1"/>
    </source>
</evidence>
<evidence type="ECO:0000256" key="3">
    <source>
        <dbReference type="ARBA" id="ARBA00022989"/>
    </source>
</evidence>
<feature type="domain" description="DUF1232" evidence="6">
    <location>
        <begin position="318"/>
        <end position="350"/>
    </location>
</feature>
<gene>
    <name evidence="7" type="ORF">C8D82_1042</name>
</gene>
<feature type="transmembrane region" description="Helical" evidence="5">
    <location>
        <begin position="306"/>
        <end position="327"/>
    </location>
</feature>
<dbReference type="RefSeq" id="WP_207776059.1">
    <property type="nucleotide sequence ID" value="NZ_CABMMC010000041.1"/>
</dbReference>
<accession>A0A2U1B862</accession>
<sequence length="364" mass="39955">MLQPFYPHPGISGIRDWKWYPATVLQCAALFFLLADPWFGRYGFRLEPNLLVPAIAVLIVASLAWEGLLFGPVRGVNLLLQVIFLAPFTLYLCRITEKSPAARTGGSLVETLAGWTHSALDLTGIARLVPALLRDIFSNPALLVILLLLLTGMCFRKTAIRLGVVGLILGGFTFTALFSAEGSNRCFIPAVIALAGAAMLQWHPCRRLMETRNILDALGSVAGRARFRAAFRIALTACRRGSLREAGVLAILREEFPQLSPDALRAAASRLLADLVEHRRILIFRADRNGVRLEPAAELTEVDSPLAGIAVVPRLIFVTLFAILWIISPLDLIPDAIPFFGALDDATVAILAFGQIYGRYFRRQ</sequence>
<feature type="transmembrane region" description="Helical" evidence="5">
    <location>
        <begin position="51"/>
        <end position="70"/>
    </location>
</feature>
<reference evidence="7 8" key="1">
    <citation type="submission" date="2018-04" db="EMBL/GenBank/DDBJ databases">
        <title>Genomic Encyclopedia of Type Strains, Phase IV (KMG-IV): sequencing the most valuable type-strain genomes for metagenomic binning, comparative biology and taxonomic classification.</title>
        <authorList>
            <person name="Goeker M."/>
        </authorList>
    </citation>
    <scope>NUCLEOTIDE SEQUENCE [LARGE SCALE GENOMIC DNA]</scope>
    <source>
        <strain evidence="7 8">DSM 14823</strain>
    </source>
</reference>
<dbReference type="Proteomes" id="UP000245959">
    <property type="component" value="Unassembled WGS sequence"/>
</dbReference>
<organism evidence="7 8">
    <name type="scientific">Victivallis vadensis</name>
    <dbReference type="NCBI Taxonomy" id="172901"/>
    <lineage>
        <taxon>Bacteria</taxon>
        <taxon>Pseudomonadati</taxon>
        <taxon>Lentisphaerota</taxon>
        <taxon>Lentisphaeria</taxon>
        <taxon>Victivallales</taxon>
        <taxon>Victivallaceae</taxon>
        <taxon>Victivallis</taxon>
    </lineage>
</organism>
<protein>
    <submittedName>
        <fullName evidence="7">Uncharacterized protein DUF1232</fullName>
    </submittedName>
</protein>
<dbReference type="GeneID" id="78297604"/>
<keyword evidence="8" id="KW-1185">Reference proteome</keyword>